<dbReference type="OrthoDB" id="7458135at2759"/>
<feature type="non-terminal residue" evidence="2">
    <location>
        <position position="1"/>
    </location>
</feature>
<feature type="compositionally biased region" description="Low complexity" evidence="1">
    <location>
        <begin position="64"/>
        <end position="74"/>
    </location>
</feature>
<evidence type="ECO:0000256" key="1">
    <source>
        <dbReference type="SAM" id="MobiDB-lite"/>
    </source>
</evidence>
<dbReference type="EMBL" id="HACA01024374">
    <property type="protein sequence ID" value="CDW41735.1"/>
    <property type="molecule type" value="Transcribed_RNA"/>
</dbReference>
<sequence>LTTYLVSEMVNLEGELSIRDFIHSHNNNNIIDAKNSEIIRVVGVRDHDDNSSLLFGAAGDGLIKSSSKKLTSSSPKDDLNGDEKNRVPWNLAGLVSQLPTDSSSSPHYHHPNTTPTPSSGANNQPPYYPHLEPSSHAPPPPGGEHNHPHSHHSHHPHSHHHSHPHPHHPWPSMPEEARESAASSYKVDPECPPPSMYYPQQVPTSSEVPTSEAPPPTATDPLTVFQQQQQNQSQNPNIEHQDVMQTLHQYFSPSDMGTEG</sequence>
<feature type="compositionally biased region" description="Low complexity" evidence="1">
    <location>
        <begin position="226"/>
        <end position="237"/>
    </location>
</feature>
<feature type="compositionally biased region" description="Basic and acidic residues" evidence="1">
    <location>
        <begin position="75"/>
        <end position="86"/>
    </location>
</feature>
<protein>
    <submittedName>
        <fullName evidence="2">Uncharacterized protein</fullName>
    </submittedName>
</protein>
<feature type="compositionally biased region" description="Low complexity" evidence="1">
    <location>
        <begin position="99"/>
        <end position="119"/>
    </location>
</feature>
<dbReference type="AlphaFoldDB" id="A0A0K2UUG9"/>
<feature type="non-terminal residue" evidence="2">
    <location>
        <position position="260"/>
    </location>
</feature>
<feature type="compositionally biased region" description="Basic residues" evidence="1">
    <location>
        <begin position="148"/>
        <end position="168"/>
    </location>
</feature>
<reference evidence="2" key="1">
    <citation type="submission" date="2014-05" db="EMBL/GenBank/DDBJ databases">
        <authorList>
            <person name="Chronopoulou M."/>
        </authorList>
    </citation>
    <scope>NUCLEOTIDE SEQUENCE</scope>
    <source>
        <tissue evidence="2">Whole organism</tissue>
    </source>
</reference>
<proteinExistence type="predicted"/>
<evidence type="ECO:0000313" key="2">
    <source>
        <dbReference type="EMBL" id="CDW41735.1"/>
    </source>
</evidence>
<name>A0A0K2UUG9_LEPSM</name>
<organism evidence="2">
    <name type="scientific">Lepeophtheirus salmonis</name>
    <name type="common">Salmon louse</name>
    <name type="synonym">Caligus salmonis</name>
    <dbReference type="NCBI Taxonomy" id="72036"/>
    <lineage>
        <taxon>Eukaryota</taxon>
        <taxon>Metazoa</taxon>
        <taxon>Ecdysozoa</taxon>
        <taxon>Arthropoda</taxon>
        <taxon>Crustacea</taxon>
        <taxon>Multicrustacea</taxon>
        <taxon>Hexanauplia</taxon>
        <taxon>Copepoda</taxon>
        <taxon>Siphonostomatoida</taxon>
        <taxon>Caligidae</taxon>
        <taxon>Lepeophtheirus</taxon>
    </lineage>
</organism>
<accession>A0A0K2UUG9</accession>
<feature type="region of interest" description="Disordered" evidence="1">
    <location>
        <begin position="64"/>
        <end position="241"/>
    </location>
</feature>